<evidence type="ECO:0000313" key="3">
    <source>
        <dbReference type="Proteomes" id="UP000838878"/>
    </source>
</evidence>
<sequence>MFMGGGNLLTSGIRDSKIEHYLEQSDLVLTDEEDPEPMPIFQNEEKISSGSGSSNSEDETRPVSEISLTSSTTVTTRCRAKTRGEPRILGGRSRGSRLRTRATQNDRSSLVNNRRNCNFSPLYRLIFQPRYKSVDTDTCIDYF</sequence>
<reference evidence="2" key="1">
    <citation type="submission" date="2021-12" db="EMBL/GenBank/DDBJ databases">
        <authorList>
            <person name="Martin H S."/>
        </authorList>
    </citation>
    <scope>NUCLEOTIDE SEQUENCE</scope>
</reference>
<protein>
    <submittedName>
        <fullName evidence="2">Uncharacterized protein</fullName>
    </submittedName>
</protein>
<name>A0A8J9U5A5_9NEOP</name>
<dbReference type="AlphaFoldDB" id="A0A8J9U5A5"/>
<dbReference type="Proteomes" id="UP000838878">
    <property type="component" value="Chromosome 1"/>
</dbReference>
<dbReference type="OrthoDB" id="7491142at2759"/>
<dbReference type="EMBL" id="OV170221">
    <property type="protein sequence ID" value="CAH0714156.1"/>
    <property type="molecule type" value="Genomic_DNA"/>
</dbReference>
<organism evidence="2 3">
    <name type="scientific">Brenthis ino</name>
    <name type="common">lesser marbled fritillary</name>
    <dbReference type="NCBI Taxonomy" id="405034"/>
    <lineage>
        <taxon>Eukaryota</taxon>
        <taxon>Metazoa</taxon>
        <taxon>Ecdysozoa</taxon>
        <taxon>Arthropoda</taxon>
        <taxon>Hexapoda</taxon>
        <taxon>Insecta</taxon>
        <taxon>Pterygota</taxon>
        <taxon>Neoptera</taxon>
        <taxon>Endopterygota</taxon>
        <taxon>Lepidoptera</taxon>
        <taxon>Glossata</taxon>
        <taxon>Ditrysia</taxon>
        <taxon>Papilionoidea</taxon>
        <taxon>Nymphalidae</taxon>
        <taxon>Heliconiinae</taxon>
        <taxon>Argynnini</taxon>
        <taxon>Brenthis</taxon>
    </lineage>
</organism>
<accession>A0A8J9U5A5</accession>
<proteinExistence type="predicted"/>
<keyword evidence="3" id="KW-1185">Reference proteome</keyword>
<evidence type="ECO:0000313" key="2">
    <source>
        <dbReference type="EMBL" id="CAH0714156.1"/>
    </source>
</evidence>
<feature type="compositionally biased region" description="Polar residues" evidence="1">
    <location>
        <begin position="66"/>
        <end position="76"/>
    </location>
</feature>
<gene>
    <name evidence="2" type="ORF">BINO364_LOCUS1237</name>
</gene>
<evidence type="ECO:0000256" key="1">
    <source>
        <dbReference type="SAM" id="MobiDB-lite"/>
    </source>
</evidence>
<feature type="region of interest" description="Disordered" evidence="1">
    <location>
        <begin position="30"/>
        <end position="108"/>
    </location>
</feature>
<feature type="non-terminal residue" evidence="2">
    <location>
        <position position="143"/>
    </location>
</feature>